<proteinExistence type="predicted"/>
<dbReference type="Proteomes" id="UP000000495">
    <property type="component" value="Chromosome"/>
</dbReference>
<reference evidence="1 2" key="2">
    <citation type="journal article" date="2011" name="Mol. Biol. Evol.">
        <title>Unity in variety--the pan-genome of the Chlamydiae.</title>
        <authorList>
            <person name="Collingro A."/>
            <person name="Tischler P."/>
            <person name="Weinmaier T."/>
            <person name="Penz T."/>
            <person name="Heinz E."/>
            <person name="Brunham R.C."/>
            <person name="Read T.D."/>
            <person name="Bavoil P.M."/>
            <person name="Sachse K."/>
            <person name="Kahane S."/>
            <person name="Friedman M.G."/>
            <person name="Rattei T."/>
            <person name="Myers G.S."/>
            <person name="Horn M."/>
        </authorList>
    </citation>
    <scope>NUCLEOTIDE SEQUENCE [LARGE SCALE GENOMIC DNA]</scope>
    <source>
        <strain evidence="2">UV7</strain>
    </source>
</reference>
<sequence length="24" mass="2690">MKESFCMPLFIEAKITIAVNSLFG</sequence>
<evidence type="ECO:0000313" key="2">
    <source>
        <dbReference type="Proteomes" id="UP000000495"/>
    </source>
</evidence>
<dbReference type="STRING" id="765952.PUV_12680"/>
<dbReference type="AlphaFoldDB" id="F8KZ89"/>
<reference key="1">
    <citation type="journal article" date="2011" name="Mol. Biol. Evol.">
        <title>Unity in variety -- the pan-genome of the Chlamydiae.</title>
        <authorList>
            <person name="Collingro A."/>
            <person name="Tischler P."/>
            <person name="Weinmaier T."/>
            <person name="Penz T."/>
            <person name="Heinz E."/>
            <person name="Brunham R.C."/>
            <person name="Read T.D."/>
            <person name="Bavoil P.M."/>
            <person name="Sachse K."/>
            <person name="Kahane S."/>
            <person name="Friedman M.G."/>
            <person name="Rattei T."/>
            <person name="Myers G.S.A."/>
            <person name="Horn M."/>
        </authorList>
    </citation>
    <scope>NUCLEOTIDE SEQUENCE</scope>
    <source>
        <strain>UV7</strain>
    </source>
</reference>
<organism evidence="1 2">
    <name type="scientific">Parachlamydia acanthamoebae (strain UV7)</name>
    <dbReference type="NCBI Taxonomy" id="765952"/>
    <lineage>
        <taxon>Bacteria</taxon>
        <taxon>Pseudomonadati</taxon>
        <taxon>Chlamydiota</taxon>
        <taxon>Chlamydiia</taxon>
        <taxon>Parachlamydiales</taxon>
        <taxon>Parachlamydiaceae</taxon>
        <taxon>Parachlamydia</taxon>
    </lineage>
</organism>
<dbReference type="HOGENOM" id="CLU_3421102_0_0_0"/>
<dbReference type="KEGG" id="puv:PUV_12680"/>
<keyword evidence="2" id="KW-1185">Reference proteome</keyword>
<evidence type="ECO:0000313" key="1">
    <source>
        <dbReference type="EMBL" id="CCB86218.1"/>
    </source>
</evidence>
<name>F8KZ89_PARAV</name>
<dbReference type="EMBL" id="FR872580">
    <property type="protein sequence ID" value="CCB86218.1"/>
    <property type="molecule type" value="Genomic_DNA"/>
</dbReference>
<gene>
    <name evidence="1" type="ordered locus">PUV_12680</name>
</gene>
<protein>
    <submittedName>
        <fullName evidence="1">Uncharacterized protein</fullName>
    </submittedName>
</protein>
<accession>F8KZ89</accession>